<evidence type="ECO:0008006" key="3">
    <source>
        <dbReference type="Google" id="ProtNLM"/>
    </source>
</evidence>
<evidence type="ECO:0000313" key="1">
    <source>
        <dbReference type="EMBL" id="SMX86721.1"/>
    </source>
</evidence>
<sequence>MQLDDEPDYPRGFLLATSAVTPPDSFEPGPALPNFWIHPWTSVGIAQEGTLLVAVIGICVPTFESPVERAPENLLGRLQQNEESLLAALSDFAGRYAVIFGSVGHLKIVNDATSMRSVFYAPEQGIVASHALLVEESLGEQIVSSKLPVHHGFPGNRTPFARTKVLTPNTYLDLARSCVVRFWPFRSVPEVDVEGAAAQLIEQVTRAIRVAAQGHNLRLALTAGLDSRVLLAMVLHAGVTFESYTYGTKRDTAVDRAFALDLAKQAGVPHTLIPNPGTAEGLVDFTTG</sequence>
<reference evidence="2" key="1">
    <citation type="submission" date="2017-03" db="EMBL/GenBank/DDBJ databases">
        <authorList>
            <person name="Monnet C."/>
        </authorList>
    </citation>
    <scope>NUCLEOTIDE SEQUENCE [LARGE SCALE GENOMIC DNA]</scope>
    <source>
        <strain evidence="2">ATCC 49514</strain>
    </source>
</reference>
<protein>
    <recommendedName>
        <fullName evidence="3">Asparagine synthase</fullName>
    </recommendedName>
</protein>
<dbReference type="AlphaFoldDB" id="A0A2H1JH68"/>
<name>A0A2H1JH68_9MICO</name>
<dbReference type="EMBL" id="FXYX01000013">
    <property type="protein sequence ID" value="SMX86721.1"/>
    <property type="molecule type" value="Genomic_DNA"/>
</dbReference>
<dbReference type="RefSeq" id="WP_145996205.1">
    <property type="nucleotide sequence ID" value="NZ_FXYX01000013.1"/>
</dbReference>
<proteinExistence type="predicted"/>
<dbReference type="Proteomes" id="UP000234382">
    <property type="component" value="Unassembled WGS sequence"/>
</dbReference>
<dbReference type="Gene3D" id="3.40.50.620">
    <property type="entry name" value="HUPs"/>
    <property type="match status" value="1"/>
</dbReference>
<evidence type="ECO:0000313" key="2">
    <source>
        <dbReference type="Proteomes" id="UP000234382"/>
    </source>
</evidence>
<organism evidence="1 2">
    <name type="scientific">Brevibacterium iodinum ATCC 49514</name>
    <dbReference type="NCBI Taxonomy" id="1255616"/>
    <lineage>
        <taxon>Bacteria</taxon>
        <taxon>Bacillati</taxon>
        <taxon>Actinomycetota</taxon>
        <taxon>Actinomycetes</taxon>
        <taxon>Micrococcales</taxon>
        <taxon>Brevibacteriaceae</taxon>
        <taxon>Brevibacterium</taxon>
    </lineage>
</organism>
<keyword evidence="2" id="KW-1185">Reference proteome</keyword>
<accession>A0A2H1JH68</accession>
<dbReference type="SUPFAM" id="SSF52402">
    <property type="entry name" value="Adenine nucleotide alpha hydrolases-like"/>
    <property type="match status" value="1"/>
</dbReference>
<dbReference type="InterPro" id="IPR014729">
    <property type="entry name" value="Rossmann-like_a/b/a_fold"/>
</dbReference>
<gene>
    <name evidence="1" type="ORF">BI49514_01976</name>
</gene>